<dbReference type="SUPFAM" id="SSF55681">
    <property type="entry name" value="Class II aaRS and biotin synthetases"/>
    <property type="match status" value="1"/>
</dbReference>
<comment type="subunit">
    <text evidence="3 15">Tetramer of two alpha and two beta subunits.</text>
</comment>
<dbReference type="PROSITE" id="PS51483">
    <property type="entry name" value="B5"/>
    <property type="match status" value="1"/>
</dbReference>
<accession>A0A368L7I1</accession>
<evidence type="ECO:0000256" key="10">
    <source>
        <dbReference type="ARBA" id="ARBA00022842"/>
    </source>
</evidence>
<evidence type="ECO:0000256" key="3">
    <source>
        <dbReference type="ARBA" id="ARBA00011209"/>
    </source>
</evidence>
<feature type="domain" description="B5" evidence="19">
    <location>
        <begin position="405"/>
        <end position="480"/>
    </location>
</feature>
<dbReference type="CDD" id="cd00769">
    <property type="entry name" value="PheRS_beta_core"/>
    <property type="match status" value="1"/>
</dbReference>
<dbReference type="EMBL" id="QPGB01000001">
    <property type="protein sequence ID" value="RCS59512.1"/>
    <property type="molecule type" value="Genomic_DNA"/>
</dbReference>
<dbReference type="InterPro" id="IPR005121">
    <property type="entry name" value="Fdx_antiC-bd"/>
</dbReference>
<evidence type="ECO:0000256" key="9">
    <source>
        <dbReference type="ARBA" id="ARBA00022840"/>
    </source>
</evidence>
<dbReference type="InterPro" id="IPR045060">
    <property type="entry name" value="Phe-tRNA-ligase_IIc_bsu"/>
</dbReference>
<dbReference type="FunFam" id="2.40.50.140:FF:000045">
    <property type="entry name" value="Phenylalanine--tRNA ligase beta subunit"/>
    <property type="match status" value="1"/>
</dbReference>
<dbReference type="Pfam" id="PF17759">
    <property type="entry name" value="tRNA_synthFbeta"/>
    <property type="match status" value="1"/>
</dbReference>
<evidence type="ECO:0000256" key="15">
    <source>
        <dbReference type="HAMAP-Rule" id="MF_00283"/>
    </source>
</evidence>
<keyword evidence="11 16" id="KW-0694">RNA-binding</keyword>
<dbReference type="FunFam" id="3.30.930.10:FF:000022">
    <property type="entry name" value="Phenylalanine--tRNA ligase beta subunit"/>
    <property type="match status" value="1"/>
</dbReference>
<dbReference type="Pfam" id="PF03483">
    <property type="entry name" value="B3_4"/>
    <property type="match status" value="1"/>
</dbReference>
<dbReference type="FunFam" id="3.30.56.10:FF:000002">
    <property type="entry name" value="Phenylalanine--tRNA ligase beta subunit"/>
    <property type="match status" value="1"/>
</dbReference>
<feature type="domain" description="TRNA-binding" evidence="17">
    <location>
        <begin position="39"/>
        <end position="148"/>
    </location>
</feature>
<dbReference type="InterPro" id="IPR041616">
    <property type="entry name" value="PheRS_beta_core"/>
</dbReference>
<dbReference type="RefSeq" id="WP_114401662.1">
    <property type="nucleotide sequence ID" value="NZ_QPGB01000001.1"/>
</dbReference>
<dbReference type="Pfam" id="PF03147">
    <property type="entry name" value="FDX-ACB"/>
    <property type="match status" value="1"/>
</dbReference>
<dbReference type="SUPFAM" id="SSF50249">
    <property type="entry name" value="Nucleic acid-binding proteins"/>
    <property type="match status" value="1"/>
</dbReference>
<comment type="similarity">
    <text evidence="2 15">Belongs to the phenylalanyl-tRNA synthetase beta subunit family. Type 1 subfamily.</text>
</comment>
<dbReference type="InterPro" id="IPR033714">
    <property type="entry name" value="tRNA_bind_bactPheRS"/>
</dbReference>
<dbReference type="GO" id="GO:0004826">
    <property type="term" value="F:phenylalanine-tRNA ligase activity"/>
    <property type="evidence" value="ECO:0007669"/>
    <property type="project" value="UniProtKB-UniRule"/>
</dbReference>
<dbReference type="SMART" id="SM00896">
    <property type="entry name" value="FDX-ACB"/>
    <property type="match status" value="1"/>
</dbReference>
<comment type="catalytic activity">
    <reaction evidence="14 15">
        <text>tRNA(Phe) + L-phenylalanine + ATP = L-phenylalanyl-tRNA(Phe) + AMP + diphosphate + H(+)</text>
        <dbReference type="Rhea" id="RHEA:19413"/>
        <dbReference type="Rhea" id="RHEA-COMP:9668"/>
        <dbReference type="Rhea" id="RHEA-COMP:9699"/>
        <dbReference type="ChEBI" id="CHEBI:15378"/>
        <dbReference type="ChEBI" id="CHEBI:30616"/>
        <dbReference type="ChEBI" id="CHEBI:33019"/>
        <dbReference type="ChEBI" id="CHEBI:58095"/>
        <dbReference type="ChEBI" id="CHEBI:78442"/>
        <dbReference type="ChEBI" id="CHEBI:78531"/>
        <dbReference type="ChEBI" id="CHEBI:456215"/>
        <dbReference type="EC" id="6.1.1.20"/>
    </reaction>
</comment>
<keyword evidence="6 15" id="KW-0436">Ligase</keyword>
<dbReference type="PROSITE" id="PS51447">
    <property type="entry name" value="FDX_ACB"/>
    <property type="match status" value="1"/>
</dbReference>
<dbReference type="HAMAP" id="MF_00283">
    <property type="entry name" value="Phe_tRNA_synth_beta1"/>
    <property type="match status" value="1"/>
</dbReference>
<dbReference type="Gene3D" id="3.50.40.10">
    <property type="entry name" value="Phenylalanyl-trna Synthetase, Chain B, domain 3"/>
    <property type="match status" value="1"/>
</dbReference>
<dbReference type="Pfam" id="PF03484">
    <property type="entry name" value="B5"/>
    <property type="match status" value="1"/>
</dbReference>
<dbReference type="Gene3D" id="2.40.50.140">
    <property type="entry name" value="Nucleic acid-binding proteins"/>
    <property type="match status" value="1"/>
</dbReference>
<feature type="binding site" evidence="15">
    <location>
        <position position="467"/>
    </location>
    <ligand>
        <name>Mg(2+)</name>
        <dbReference type="ChEBI" id="CHEBI:18420"/>
        <note>shared with alpha subunit</note>
    </ligand>
</feature>
<dbReference type="GO" id="GO:0006432">
    <property type="term" value="P:phenylalanyl-tRNA aminoacylation"/>
    <property type="evidence" value="ECO:0007669"/>
    <property type="project" value="UniProtKB-UniRule"/>
</dbReference>
<dbReference type="OrthoDB" id="9805455at2"/>
<comment type="caution">
    <text evidence="20">The sequence shown here is derived from an EMBL/GenBank/DDBJ whole genome shotgun (WGS) entry which is preliminary data.</text>
</comment>
<reference evidence="20 21" key="1">
    <citation type="journal article" date="2018" name="Int. J. Syst. Evol. Microbiol.">
        <title>Parvibium lacunae gen. nov., sp. nov., a new member of the family Alcaligenaceae isolated from a freshwater pond.</title>
        <authorList>
            <person name="Chen W.M."/>
            <person name="Xie P.B."/>
            <person name="Hsu M.Y."/>
            <person name="Sheu S.Y."/>
        </authorList>
    </citation>
    <scope>NUCLEOTIDE SEQUENCE [LARGE SCALE GENOMIC DNA]</scope>
    <source>
        <strain evidence="20 21">KMB9</strain>
    </source>
</reference>
<dbReference type="Gene3D" id="3.30.56.10">
    <property type="match status" value="2"/>
</dbReference>
<sequence>MKFSENWLRTFVNPALDNAQLTHLLTMAGLEVEENDPVAPAFTGVVVAEVLEVAPHPNADRLRVCKVNVGQAEPLQIVCGAPNVAVGLKVPCATIGASLPGGMAIKPVTMRGVDSQGMLCSAKELGISEESNGLHILVASATAGQDIRQALDLDDRLITIKLTPNKADCLSLLGVAREVSALTDTPLSAPANTPVPSNMAEVLPVKIEAPDLCGRFTGRVLRGVNAAAPTPQWMKDRLERCGQRSISALVDISNYVMLEQGRPNHIFDLDKVSGGLTVRWAKAGETLKLLNEQTIELAADIGVVADANGPEAMAGIMGGDATAVSTETRNIYLEAAFWWPEAIAGKARRYNFSTDASHRFERGVDFATNAEHIERLTQLILEVCGGVNGEPVQVGPIDDQAVNLPARTPVKMRVARAQKIIGVAIPESEMAAIFKRLQLSFTLEDGMFTVTPPSYRFDIAIEEDLVEEIARVYGFDNIPANPPVAPSKMLRQPEGQRTLSQLRQLVAQADYQEVINYSFVEAEWETDFAANNNPIKLLNPIASQLAVMRSNLVGSLLQTLRFNLNRKASRVRVFEIGRVFKRDAVVVDGPATVAGLDQPLHVGGLAFGPAQEEQWGTPTRAVDFYDVKADLELLFAPAAVRCIAFSPDEAHPALHPGRSANIEVNGRVVGWLGELHPRWQQKYDLPQQAAPVLFEIEAEALRQIAVPVFAEISRFPAVVRDLAVVVPIETPVQVLLDVVATARSESSALGVLQDVRLFDEFRSKDPAKGLMQNEKSLAFRLTLQDTEQTLDDAVVDAAITQVTQLWTQHCDARLR</sequence>
<dbReference type="SMART" id="SM00874">
    <property type="entry name" value="B5"/>
    <property type="match status" value="1"/>
</dbReference>
<dbReference type="SUPFAM" id="SSF46955">
    <property type="entry name" value="Putative DNA-binding domain"/>
    <property type="match status" value="1"/>
</dbReference>
<evidence type="ECO:0000259" key="17">
    <source>
        <dbReference type="PROSITE" id="PS50886"/>
    </source>
</evidence>
<keyword evidence="4 15" id="KW-0963">Cytoplasm</keyword>
<keyword evidence="21" id="KW-1185">Reference proteome</keyword>
<keyword evidence="8 15" id="KW-0547">Nucleotide-binding</keyword>
<evidence type="ECO:0000259" key="18">
    <source>
        <dbReference type="PROSITE" id="PS51447"/>
    </source>
</evidence>
<evidence type="ECO:0000256" key="5">
    <source>
        <dbReference type="ARBA" id="ARBA00022555"/>
    </source>
</evidence>
<organism evidence="20 21">
    <name type="scientific">Parvibium lacunae</name>
    <dbReference type="NCBI Taxonomy" id="1888893"/>
    <lineage>
        <taxon>Bacteria</taxon>
        <taxon>Pseudomonadati</taxon>
        <taxon>Pseudomonadota</taxon>
        <taxon>Betaproteobacteria</taxon>
        <taxon>Burkholderiales</taxon>
        <taxon>Alcaligenaceae</taxon>
        <taxon>Parvibium</taxon>
    </lineage>
</organism>
<dbReference type="InterPro" id="IPR004532">
    <property type="entry name" value="Phe-tRNA-ligase_IIc_bsu_bact"/>
</dbReference>
<evidence type="ECO:0000256" key="4">
    <source>
        <dbReference type="ARBA" id="ARBA00022490"/>
    </source>
</evidence>
<dbReference type="SUPFAM" id="SSF56037">
    <property type="entry name" value="PheT/TilS domain"/>
    <property type="match status" value="1"/>
</dbReference>
<comment type="cofactor">
    <cofactor evidence="15">
        <name>Mg(2+)</name>
        <dbReference type="ChEBI" id="CHEBI:18420"/>
    </cofactor>
    <text evidence="15">Binds 2 magnesium ions per tetramer.</text>
</comment>
<dbReference type="GO" id="GO:0000287">
    <property type="term" value="F:magnesium ion binding"/>
    <property type="evidence" value="ECO:0007669"/>
    <property type="project" value="UniProtKB-UniRule"/>
</dbReference>
<dbReference type="InterPro" id="IPR002547">
    <property type="entry name" value="tRNA-bd_dom"/>
</dbReference>
<dbReference type="InterPro" id="IPR020825">
    <property type="entry name" value="Phe-tRNA_synthase-like_B3/B4"/>
</dbReference>
<dbReference type="NCBIfam" id="NF045760">
    <property type="entry name" value="YtpR"/>
    <property type="match status" value="1"/>
</dbReference>
<feature type="domain" description="FDX-ACB" evidence="18">
    <location>
        <begin position="713"/>
        <end position="815"/>
    </location>
</feature>
<evidence type="ECO:0000256" key="7">
    <source>
        <dbReference type="ARBA" id="ARBA00022723"/>
    </source>
</evidence>
<dbReference type="InterPro" id="IPR009061">
    <property type="entry name" value="DNA-bd_dom_put_sf"/>
</dbReference>
<dbReference type="PANTHER" id="PTHR10947:SF0">
    <property type="entry name" value="PHENYLALANINE--TRNA LIGASE BETA SUBUNIT"/>
    <property type="match status" value="1"/>
</dbReference>
<proteinExistence type="inferred from homology"/>
<dbReference type="NCBIfam" id="TIGR00472">
    <property type="entry name" value="pheT_bact"/>
    <property type="match status" value="1"/>
</dbReference>
<evidence type="ECO:0000256" key="14">
    <source>
        <dbReference type="ARBA" id="ARBA00049255"/>
    </source>
</evidence>
<feature type="binding site" evidence="15">
    <location>
        <position position="458"/>
    </location>
    <ligand>
        <name>Mg(2+)</name>
        <dbReference type="ChEBI" id="CHEBI:18420"/>
        <note>shared with alpha subunit</note>
    </ligand>
</feature>
<evidence type="ECO:0000256" key="2">
    <source>
        <dbReference type="ARBA" id="ARBA00008653"/>
    </source>
</evidence>
<evidence type="ECO:0000256" key="1">
    <source>
        <dbReference type="ARBA" id="ARBA00004496"/>
    </source>
</evidence>
<comment type="subcellular location">
    <subcellularLocation>
        <location evidence="1 15">Cytoplasm</location>
    </subcellularLocation>
</comment>
<dbReference type="AlphaFoldDB" id="A0A368L7I1"/>
<dbReference type="Proteomes" id="UP000252357">
    <property type="component" value="Unassembled WGS sequence"/>
</dbReference>
<evidence type="ECO:0000256" key="8">
    <source>
        <dbReference type="ARBA" id="ARBA00022741"/>
    </source>
</evidence>
<dbReference type="SUPFAM" id="SSF54991">
    <property type="entry name" value="Anticodon-binding domain of PheRS"/>
    <property type="match status" value="1"/>
</dbReference>
<keyword evidence="9 15" id="KW-0067">ATP-binding</keyword>
<keyword evidence="10 15" id="KW-0460">Magnesium</keyword>
<feature type="binding site" evidence="15">
    <location>
        <position position="468"/>
    </location>
    <ligand>
        <name>Mg(2+)</name>
        <dbReference type="ChEBI" id="CHEBI:18420"/>
        <note>shared with alpha subunit</note>
    </ligand>
</feature>
<dbReference type="InterPro" id="IPR036690">
    <property type="entry name" value="Fdx_antiC-bd_sf"/>
</dbReference>
<dbReference type="GO" id="GO:0000049">
    <property type="term" value="F:tRNA binding"/>
    <property type="evidence" value="ECO:0007669"/>
    <property type="project" value="UniProtKB-UniRule"/>
</dbReference>
<evidence type="ECO:0000256" key="12">
    <source>
        <dbReference type="ARBA" id="ARBA00022917"/>
    </source>
</evidence>
<evidence type="ECO:0000256" key="11">
    <source>
        <dbReference type="ARBA" id="ARBA00022884"/>
    </source>
</evidence>
<dbReference type="GO" id="GO:0005524">
    <property type="term" value="F:ATP binding"/>
    <property type="evidence" value="ECO:0007669"/>
    <property type="project" value="UniProtKB-UniRule"/>
</dbReference>
<dbReference type="InterPro" id="IPR012340">
    <property type="entry name" value="NA-bd_OB-fold"/>
</dbReference>
<keyword evidence="13 15" id="KW-0030">Aminoacyl-tRNA synthetase</keyword>
<evidence type="ECO:0000256" key="6">
    <source>
        <dbReference type="ARBA" id="ARBA00022598"/>
    </source>
</evidence>
<dbReference type="PANTHER" id="PTHR10947">
    <property type="entry name" value="PHENYLALANYL-TRNA SYNTHETASE BETA CHAIN AND LEUCINE-RICH REPEAT-CONTAINING PROTEIN 47"/>
    <property type="match status" value="1"/>
</dbReference>
<evidence type="ECO:0000313" key="20">
    <source>
        <dbReference type="EMBL" id="RCS59512.1"/>
    </source>
</evidence>
<feature type="binding site" evidence="15">
    <location>
        <position position="464"/>
    </location>
    <ligand>
        <name>Mg(2+)</name>
        <dbReference type="ChEBI" id="CHEBI:18420"/>
        <note>shared with alpha subunit</note>
    </ligand>
</feature>
<dbReference type="Pfam" id="PF01588">
    <property type="entry name" value="tRNA_bind"/>
    <property type="match status" value="1"/>
</dbReference>
<dbReference type="InterPro" id="IPR005147">
    <property type="entry name" value="tRNA_synthase_B5-dom"/>
</dbReference>
<gene>
    <name evidence="15" type="primary">pheT</name>
    <name evidence="20" type="ORF">DU000_01930</name>
</gene>
<evidence type="ECO:0000313" key="21">
    <source>
        <dbReference type="Proteomes" id="UP000252357"/>
    </source>
</evidence>
<evidence type="ECO:0000256" key="13">
    <source>
        <dbReference type="ARBA" id="ARBA00023146"/>
    </source>
</evidence>
<dbReference type="GO" id="GO:0009328">
    <property type="term" value="C:phenylalanine-tRNA ligase complex"/>
    <property type="evidence" value="ECO:0007669"/>
    <property type="project" value="TreeGrafter"/>
</dbReference>
<dbReference type="EC" id="6.1.1.20" evidence="15"/>
<dbReference type="CDD" id="cd02796">
    <property type="entry name" value="tRNA_bind_bactPheRS"/>
    <property type="match status" value="1"/>
</dbReference>
<dbReference type="Gene3D" id="3.30.930.10">
    <property type="entry name" value="Bira Bifunctional Protein, Domain 2"/>
    <property type="match status" value="1"/>
</dbReference>
<dbReference type="InterPro" id="IPR005146">
    <property type="entry name" value="B3/B4_tRNA-bd"/>
</dbReference>
<dbReference type="PROSITE" id="PS50886">
    <property type="entry name" value="TRBD"/>
    <property type="match status" value="1"/>
</dbReference>
<keyword evidence="5 16" id="KW-0820">tRNA-binding</keyword>
<dbReference type="Gene3D" id="3.30.70.380">
    <property type="entry name" value="Ferrodoxin-fold anticodon-binding domain"/>
    <property type="match status" value="1"/>
</dbReference>
<evidence type="ECO:0000256" key="16">
    <source>
        <dbReference type="PROSITE-ProRule" id="PRU00209"/>
    </source>
</evidence>
<name>A0A368L7I1_9BURK</name>
<keyword evidence="12 15" id="KW-0648">Protein biosynthesis</keyword>
<dbReference type="SMART" id="SM00873">
    <property type="entry name" value="B3_4"/>
    <property type="match status" value="1"/>
</dbReference>
<dbReference type="InterPro" id="IPR045864">
    <property type="entry name" value="aa-tRNA-synth_II/BPL/LPL"/>
</dbReference>
<evidence type="ECO:0000259" key="19">
    <source>
        <dbReference type="PROSITE" id="PS51483"/>
    </source>
</evidence>
<keyword evidence="7 15" id="KW-0479">Metal-binding</keyword>
<protein>
    <recommendedName>
        <fullName evidence="15">Phenylalanine--tRNA ligase beta subunit</fullName>
        <ecNumber evidence="15">6.1.1.20</ecNumber>
    </recommendedName>
    <alternativeName>
        <fullName evidence="15">Phenylalanyl-tRNA synthetase beta subunit</fullName>
        <shortName evidence="15">PheRS</shortName>
    </alternativeName>
</protein>